<feature type="region of interest" description="Disordered" evidence="2">
    <location>
        <begin position="758"/>
        <end position="794"/>
    </location>
</feature>
<dbReference type="InterPro" id="IPR036875">
    <property type="entry name" value="Znf_CCHC_sf"/>
</dbReference>
<dbReference type="Proteomes" id="UP000186817">
    <property type="component" value="Unassembled WGS sequence"/>
</dbReference>
<dbReference type="SUPFAM" id="SSF57756">
    <property type="entry name" value="Retrovirus zinc finger-like domains"/>
    <property type="match status" value="1"/>
</dbReference>
<evidence type="ECO:0000313" key="5">
    <source>
        <dbReference type="Proteomes" id="UP000186817"/>
    </source>
</evidence>
<evidence type="ECO:0000256" key="2">
    <source>
        <dbReference type="SAM" id="MobiDB-lite"/>
    </source>
</evidence>
<evidence type="ECO:0000259" key="3">
    <source>
        <dbReference type="PROSITE" id="PS50158"/>
    </source>
</evidence>
<proteinExistence type="predicted"/>
<name>A0A1Q9CJJ7_SYMMI</name>
<reference evidence="4 5" key="1">
    <citation type="submission" date="2016-02" db="EMBL/GenBank/DDBJ databases">
        <title>Genome analysis of coral dinoflagellate symbionts highlights evolutionary adaptations to a symbiotic lifestyle.</title>
        <authorList>
            <person name="Aranda M."/>
            <person name="Li Y."/>
            <person name="Liew Y.J."/>
            <person name="Baumgarten S."/>
            <person name="Simakov O."/>
            <person name="Wilson M."/>
            <person name="Piel J."/>
            <person name="Ashoor H."/>
            <person name="Bougouffa S."/>
            <person name="Bajic V.B."/>
            <person name="Ryu T."/>
            <person name="Ravasi T."/>
            <person name="Bayer T."/>
            <person name="Micklem G."/>
            <person name="Kim H."/>
            <person name="Bhak J."/>
            <person name="Lajeunesse T.C."/>
            <person name="Voolstra C.R."/>
        </authorList>
    </citation>
    <scope>NUCLEOTIDE SEQUENCE [LARGE SCALE GENOMIC DNA]</scope>
    <source>
        <strain evidence="4 5">CCMP2467</strain>
    </source>
</reference>
<dbReference type="Pfam" id="PF07727">
    <property type="entry name" value="RVT_2"/>
    <property type="match status" value="1"/>
</dbReference>
<dbReference type="InterPro" id="IPR001878">
    <property type="entry name" value="Znf_CCHC"/>
</dbReference>
<dbReference type="GO" id="GO:0003676">
    <property type="term" value="F:nucleic acid binding"/>
    <property type="evidence" value="ECO:0007669"/>
    <property type="project" value="InterPro"/>
</dbReference>
<dbReference type="EMBL" id="LSRX01001144">
    <property type="protein sequence ID" value="OLP83075.1"/>
    <property type="molecule type" value="Genomic_DNA"/>
</dbReference>
<dbReference type="PROSITE" id="PS50158">
    <property type="entry name" value="ZF_CCHC"/>
    <property type="match status" value="1"/>
</dbReference>
<dbReference type="AlphaFoldDB" id="A0A1Q9CJJ7"/>
<sequence length="1013" mass="112424">MRWILTWKPVDGGGQKAKARAVLLGYQDPKYEHRATTAPVMTRQTRQMQLQLTTMRKWQLQKGDVSGAFLQGREYPDELFCVPCPEICQAMGLAEGTVTRLRRACYGLVDAPLEWYRTVDSFLQELGLVRTQADACAWVWRPNGQLRGMVSGHVDDFLFSGGPQDQGWQDILNKIRLQFKWGDWEQDRFVQCGVQVERTAEGFSLSQPQYLEGIKEIPLSSSRRKDREASTTEREKTQLRALLGAISWHAQQVGPHLSAEVSLLLSDTTESTVDTIIKANQLAYHARNRKDHKMLVHAFAEDEPVALFGWVDAANENRRDGGSTQGIFIGLGPASMLSGELGKVTAIAWHSNRIDRICRSPGAAEAQAAVNGEDALYFARFQWGELVHGQVDTRRPNDTVTKVLVIKGKEKKTNIELLALKEEALLWQEGIAYHKRYMAGPRLVSELQGAAKRMVVGKAPDWVSFNGGVEVLMQQLRTCLGRPQVAELTDYLSQYFRHSRRRSGESINDYVTRKSELYMRAQQALSRVRPHQEATATAGLGSGDGFRGTQRRSSWTSETTTTTVPEGDDVADEAATDTGTTWNWEGASQGGGWTSSPTWGGYSGPSWWQSSSWNWAGSRDYAGYWPAKGLSDARKVELLPEWVQGWYLLQDAGLSTNERNVVFTALKGDFSVQKVAQELRNQWSEQDLKRRDQHQKASGYLGENAEDLEDDNDFYEAWKAGDQELQDADLNDEGSALIAEAEGEARQAWATLQHARRTLKEARQKQHQVRMSRKYYGPSGGGSKPNPRPRDDSQMTCMGCGKIGHRIANCPDKHKAHAAEAQEAAPFVCYVEQALAGSQGDGPTGPVPTTAEAVQDGWGVIDGGATRTLGSVQAIEAVMQKNMNKRGQSGIKGVDVENRPVFGFADSGEARCVSTVDLGLQAKGQDGKMKVHALNKGTGPILISISTLRTLGAIIDFEQDMMVLRHLDARKVIPLRRSTTGHQLMNLTEDLYQDARETKAAIPSLSSYLMADE</sequence>
<feature type="compositionally biased region" description="Low complexity" evidence="2">
    <location>
        <begin position="553"/>
        <end position="563"/>
    </location>
</feature>
<feature type="compositionally biased region" description="Acidic residues" evidence="2">
    <location>
        <begin position="566"/>
        <end position="575"/>
    </location>
</feature>
<evidence type="ECO:0000256" key="1">
    <source>
        <dbReference type="PROSITE-ProRule" id="PRU00047"/>
    </source>
</evidence>
<keyword evidence="5" id="KW-1185">Reference proteome</keyword>
<keyword evidence="1" id="KW-0863">Zinc-finger</keyword>
<organism evidence="4 5">
    <name type="scientific">Symbiodinium microadriaticum</name>
    <name type="common">Dinoflagellate</name>
    <name type="synonym">Zooxanthella microadriatica</name>
    <dbReference type="NCBI Taxonomy" id="2951"/>
    <lineage>
        <taxon>Eukaryota</taxon>
        <taxon>Sar</taxon>
        <taxon>Alveolata</taxon>
        <taxon>Dinophyceae</taxon>
        <taxon>Suessiales</taxon>
        <taxon>Symbiodiniaceae</taxon>
        <taxon>Symbiodinium</taxon>
    </lineage>
</organism>
<evidence type="ECO:0000313" key="4">
    <source>
        <dbReference type="EMBL" id="OLP83075.1"/>
    </source>
</evidence>
<gene>
    <name evidence="4" type="primary">GIP</name>
    <name evidence="4" type="ORF">AK812_SmicGene36207</name>
</gene>
<dbReference type="InterPro" id="IPR013103">
    <property type="entry name" value="RVT_2"/>
</dbReference>
<keyword evidence="1" id="KW-0862">Zinc</keyword>
<protein>
    <submittedName>
        <fullName evidence="4">Copia protein</fullName>
    </submittedName>
</protein>
<comment type="caution">
    <text evidence="4">The sequence shown here is derived from an EMBL/GenBank/DDBJ whole genome shotgun (WGS) entry which is preliminary data.</text>
</comment>
<accession>A0A1Q9CJJ7</accession>
<keyword evidence="1" id="KW-0479">Metal-binding</keyword>
<dbReference type="GO" id="GO:0008270">
    <property type="term" value="F:zinc ion binding"/>
    <property type="evidence" value="ECO:0007669"/>
    <property type="project" value="UniProtKB-KW"/>
</dbReference>
<feature type="region of interest" description="Disordered" evidence="2">
    <location>
        <begin position="526"/>
        <end position="597"/>
    </location>
</feature>
<feature type="region of interest" description="Disordered" evidence="2">
    <location>
        <begin position="685"/>
        <end position="705"/>
    </location>
</feature>
<feature type="domain" description="CCHC-type" evidence="3">
    <location>
        <begin position="797"/>
        <end position="812"/>
    </location>
</feature>
<dbReference type="OrthoDB" id="419362at2759"/>